<dbReference type="EC" id="2.4.-.-" evidence="10"/>
<evidence type="ECO:0000256" key="8">
    <source>
        <dbReference type="SAM" id="Phobius"/>
    </source>
</evidence>
<dbReference type="GO" id="GO:0016757">
    <property type="term" value="F:glycosyltransferase activity"/>
    <property type="evidence" value="ECO:0007669"/>
    <property type="project" value="UniProtKB-KW"/>
</dbReference>
<feature type="region of interest" description="Disordered" evidence="7">
    <location>
        <begin position="1"/>
        <end position="25"/>
    </location>
</feature>
<feature type="transmembrane region" description="Helical" evidence="8">
    <location>
        <begin position="511"/>
        <end position="531"/>
    </location>
</feature>
<evidence type="ECO:0000313" key="10">
    <source>
        <dbReference type="EMBL" id="UTI63852.1"/>
    </source>
</evidence>
<keyword evidence="5 8" id="KW-1133">Transmembrane helix</keyword>
<proteinExistence type="predicted"/>
<comment type="subcellular location">
    <subcellularLocation>
        <location evidence="1">Membrane</location>
        <topology evidence="1">Multi-pass membrane protein</topology>
    </subcellularLocation>
</comment>
<feature type="transmembrane region" description="Helical" evidence="8">
    <location>
        <begin position="364"/>
        <end position="385"/>
    </location>
</feature>
<organism evidence="10 11">
    <name type="scientific">Paraconexibacter antarcticus</name>
    <dbReference type="NCBI Taxonomy" id="2949664"/>
    <lineage>
        <taxon>Bacteria</taxon>
        <taxon>Bacillati</taxon>
        <taxon>Actinomycetota</taxon>
        <taxon>Thermoleophilia</taxon>
        <taxon>Solirubrobacterales</taxon>
        <taxon>Paraconexibacteraceae</taxon>
        <taxon>Paraconexibacter</taxon>
    </lineage>
</organism>
<evidence type="ECO:0000313" key="11">
    <source>
        <dbReference type="Proteomes" id="UP001056035"/>
    </source>
</evidence>
<dbReference type="Gene3D" id="3.90.550.10">
    <property type="entry name" value="Spore Coat Polysaccharide Biosynthesis Protein SpsA, Chain A"/>
    <property type="match status" value="1"/>
</dbReference>
<feature type="transmembrane region" description="Helical" evidence="8">
    <location>
        <begin position="42"/>
        <end position="60"/>
    </location>
</feature>
<evidence type="ECO:0000256" key="5">
    <source>
        <dbReference type="ARBA" id="ARBA00022989"/>
    </source>
</evidence>
<feature type="transmembrane region" description="Helical" evidence="8">
    <location>
        <begin position="478"/>
        <end position="499"/>
    </location>
</feature>
<evidence type="ECO:0000256" key="6">
    <source>
        <dbReference type="ARBA" id="ARBA00023136"/>
    </source>
</evidence>
<dbReference type="Pfam" id="PF13641">
    <property type="entry name" value="Glyco_tranf_2_3"/>
    <property type="match status" value="1"/>
</dbReference>
<sequence>MRSGGTAPSTPAPRPPADGREPLDLFPGGGLPPVESAARRRAIQAAACLALAVSVAYLVWRAGFTLGGDLWVAIPLWLLELHATVGLALFAFSLWNVDHATVPAPLTRTDLRVGLLIPTYNEPLEILFPTIAAAVALEPAHATVVLDDGCRPWVRALAASLGAQYLTREGNDHAKAGNLNHALAVLDFDVVGVLDADHVARAGFLTNTLAYFDDPRIAVVQTPQAFYNVDSFEHGRNRSRLNRARHGAAPFSEQGLFYRVIQPGKNRWGAAFWCGTNAVVRVDALRDIGGVACETVTEDMHTTIRLHRRGWRTVYHNEVLAHGLAARNADEYQGQRLRWGTGAMQILRLERPLTRRGLTLGQRLSYAATILGWFDAWRTLGYVLLPLVVLASGTNPVHAPMAAFLPAFLVTFVAQRFALGLLARGQAPQGIATLFDMVRLQSNIRATITFLTRGEHAFTVTTKGITEERRRSPAPRSLWVLSAASVVALAWFGATLAGLTPAHYRVVWTAYGAAFWAVVNLAFLGGALARIRSDRFASERRGSVRLALGGAVGLDDRPGLLVDVSTGGAMVRCEDPAPAGDDPVEVTMRLGGQDIRLVAHERGRQPLGDGGALLRLQFVPGQVTQLARLATVLFGSVVDDGRTPVVAEAVAA</sequence>
<protein>
    <submittedName>
        <fullName evidence="10">Glycosyltransferase</fullName>
        <ecNumber evidence="10">2.4.-.-</ecNumber>
    </submittedName>
</protein>
<evidence type="ECO:0000256" key="7">
    <source>
        <dbReference type="SAM" id="MobiDB-lite"/>
    </source>
</evidence>
<dbReference type="CDD" id="cd06421">
    <property type="entry name" value="CESA_CelA_like"/>
    <property type="match status" value="1"/>
</dbReference>
<dbReference type="InterPro" id="IPR009875">
    <property type="entry name" value="PilZ_domain"/>
</dbReference>
<accession>A0ABY5DSZ7</accession>
<dbReference type="Pfam" id="PF07238">
    <property type="entry name" value="PilZ"/>
    <property type="match status" value="1"/>
</dbReference>
<name>A0ABY5DSZ7_9ACTN</name>
<evidence type="ECO:0000256" key="1">
    <source>
        <dbReference type="ARBA" id="ARBA00004141"/>
    </source>
</evidence>
<dbReference type="PANTHER" id="PTHR43867:SF2">
    <property type="entry name" value="CELLULOSE SYNTHASE CATALYTIC SUBUNIT A [UDP-FORMING]"/>
    <property type="match status" value="1"/>
</dbReference>
<evidence type="ECO:0000256" key="3">
    <source>
        <dbReference type="ARBA" id="ARBA00022679"/>
    </source>
</evidence>
<gene>
    <name evidence="10" type="ORF">NBH00_21215</name>
</gene>
<dbReference type="InterPro" id="IPR029044">
    <property type="entry name" value="Nucleotide-diphossugar_trans"/>
</dbReference>
<dbReference type="InterPro" id="IPR050321">
    <property type="entry name" value="Glycosyltr_2/OpgH_subfam"/>
</dbReference>
<dbReference type="RefSeq" id="WP_254570573.1">
    <property type="nucleotide sequence ID" value="NZ_CP098502.1"/>
</dbReference>
<feature type="transmembrane region" description="Helical" evidence="8">
    <location>
        <begin position="72"/>
        <end position="95"/>
    </location>
</feature>
<keyword evidence="11" id="KW-1185">Reference proteome</keyword>
<keyword evidence="2 10" id="KW-0328">Glycosyltransferase</keyword>
<dbReference type="Proteomes" id="UP001056035">
    <property type="component" value="Chromosome"/>
</dbReference>
<feature type="transmembrane region" description="Helical" evidence="8">
    <location>
        <begin position="397"/>
        <end position="414"/>
    </location>
</feature>
<keyword evidence="6 8" id="KW-0472">Membrane</keyword>
<reference evidence="10 11" key="1">
    <citation type="submission" date="2022-06" db="EMBL/GenBank/DDBJ databases">
        <title>Paraconexibacter antarcticus.</title>
        <authorList>
            <person name="Kim C.S."/>
        </authorList>
    </citation>
    <scope>NUCLEOTIDE SEQUENCE [LARGE SCALE GENOMIC DNA]</scope>
    <source>
        <strain evidence="10 11">02-257</strain>
    </source>
</reference>
<dbReference type="SUPFAM" id="SSF53448">
    <property type="entry name" value="Nucleotide-diphospho-sugar transferases"/>
    <property type="match status" value="1"/>
</dbReference>
<evidence type="ECO:0000256" key="2">
    <source>
        <dbReference type="ARBA" id="ARBA00022676"/>
    </source>
</evidence>
<feature type="domain" description="PilZ" evidence="9">
    <location>
        <begin position="544"/>
        <end position="634"/>
    </location>
</feature>
<dbReference type="PANTHER" id="PTHR43867">
    <property type="entry name" value="CELLULOSE SYNTHASE CATALYTIC SUBUNIT A [UDP-FORMING]"/>
    <property type="match status" value="1"/>
</dbReference>
<dbReference type="EMBL" id="CP098502">
    <property type="protein sequence ID" value="UTI63852.1"/>
    <property type="molecule type" value="Genomic_DNA"/>
</dbReference>
<keyword evidence="4 8" id="KW-0812">Transmembrane</keyword>
<evidence type="ECO:0000259" key="9">
    <source>
        <dbReference type="Pfam" id="PF07238"/>
    </source>
</evidence>
<evidence type="ECO:0000256" key="4">
    <source>
        <dbReference type="ARBA" id="ARBA00022692"/>
    </source>
</evidence>
<keyword evidence="3 10" id="KW-0808">Transferase</keyword>